<evidence type="ECO:0000313" key="2">
    <source>
        <dbReference type="Proteomes" id="UP000275267"/>
    </source>
</evidence>
<protein>
    <submittedName>
        <fullName evidence="1">Uncharacterized protein</fullName>
    </submittedName>
</protein>
<dbReference type="EMBL" id="PQIB02000015">
    <property type="protein sequence ID" value="RLM66349.1"/>
    <property type="molecule type" value="Genomic_DNA"/>
</dbReference>
<dbReference type="Proteomes" id="UP000275267">
    <property type="component" value="Unassembled WGS sequence"/>
</dbReference>
<organism evidence="1 2">
    <name type="scientific">Panicum miliaceum</name>
    <name type="common">Proso millet</name>
    <name type="synonym">Broomcorn millet</name>
    <dbReference type="NCBI Taxonomy" id="4540"/>
    <lineage>
        <taxon>Eukaryota</taxon>
        <taxon>Viridiplantae</taxon>
        <taxon>Streptophyta</taxon>
        <taxon>Embryophyta</taxon>
        <taxon>Tracheophyta</taxon>
        <taxon>Spermatophyta</taxon>
        <taxon>Magnoliopsida</taxon>
        <taxon>Liliopsida</taxon>
        <taxon>Poales</taxon>
        <taxon>Poaceae</taxon>
        <taxon>PACMAD clade</taxon>
        <taxon>Panicoideae</taxon>
        <taxon>Panicodae</taxon>
        <taxon>Paniceae</taxon>
        <taxon>Panicinae</taxon>
        <taxon>Panicum</taxon>
        <taxon>Panicum sect. Panicum</taxon>
    </lineage>
</organism>
<proteinExistence type="predicted"/>
<dbReference type="OrthoDB" id="3647at2759"/>
<comment type="caution">
    <text evidence="1">The sequence shown here is derived from an EMBL/GenBank/DDBJ whole genome shotgun (WGS) entry which is preliminary data.</text>
</comment>
<sequence>MDYMISTRNITVDENTANVDLLPKLQDNGGTPKPSLGKQHFVHHTLSLSDSHVIFLMGKVGMWEKKALLFQCQLFYTDTAAVLLGAGAKRNLKRPGKFQMLYPRKLQNGVAVMDVDAMVYELMRLYGGAQEQQDAGAEAGDNDMALG</sequence>
<dbReference type="AlphaFoldDB" id="A0A3L6Q0M8"/>
<reference evidence="2" key="1">
    <citation type="journal article" date="2019" name="Nat. Commun.">
        <title>The genome of broomcorn millet.</title>
        <authorList>
            <person name="Zou C."/>
            <person name="Miki D."/>
            <person name="Li D."/>
            <person name="Tang Q."/>
            <person name="Xiao L."/>
            <person name="Rajput S."/>
            <person name="Deng P."/>
            <person name="Jia W."/>
            <person name="Huang R."/>
            <person name="Zhang M."/>
            <person name="Sun Y."/>
            <person name="Hu J."/>
            <person name="Fu X."/>
            <person name="Schnable P.S."/>
            <person name="Li F."/>
            <person name="Zhang H."/>
            <person name="Feng B."/>
            <person name="Zhu X."/>
            <person name="Liu R."/>
            <person name="Schnable J.C."/>
            <person name="Zhu J.-K."/>
            <person name="Zhang H."/>
        </authorList>
    </citation>
    <scope>NUCLEOTIDE SEQUENCE [LARGE SCALE GENOMIC DNA]</scope>
</reference>
<evidence type="ECO:0000313" key="1">
    <source>
        <dbReference type="EMBL" id="RLM66349.1"/>
    </source>
</evidence>
<accession>A0A3L6Q0M8</accession>
<gene>
    <name evidence="1" type="ORF">C2845_PM16G17030</name>
</gene>
<name>A0A3L6Q0M8_PANMI</name>
<keyword evidence="2" id="KW-1185">Reference proteome</keyword>